<reference evidence="17 18" key="2">
    <citation type="submission" date="2018-08" db="EMBL/GenBank/DDBJ databases">
        <title>Aphanomyces genome sequencing and annotation.</title>
        <authorList>
            <person name="Minardi D."/>
            <person name="Oidtmann B."/>
            <person name="Van Der Giezen M."/>
            <person name="Studholme D.J."/>
        </authorList>
    </citation>
    <scope>NUCLEOTIDE SEQUENCE [LARGE SCALE GENOMIC DNA]</scope>
    <source>
        <strain evidence="15 19">197901</strain>
        <strain evidence="14 23">FDL457</strain>
        <strain evidence="11 17">Kv</strain>
        <strain evidence="12 18">SA</strain>
        <strain evidence="13 22">Si</strain>
        <strain evidence="10 20">Yx</strain>
    </source>
</reference>
<keyword evidence="2 8" id="KW-0812">Transmembrane</keyword>
<protein>
    <recommendedName>
        <fullName evidence="25">Seipin</fullName>
    </recommendedName>
</protein>
<dbReference type="VEuPathDB" id="FungiDB:H257_07233"/>
<dbReference type="Proteomes" id="UP000469452">
    <property type="component" value="Unassembled WGS sequence"/>
</dbReference>
<evidence type="ECO:0000313" key="16">
    <source>
        <dbReference type="EMBL" id="RLO12778.1"/>
    </source>
</evidence>
<evidence type="ECO:0000313" key="15">
    <source>
        <dbReference type="EMBL" id="RHZ31141.1"/>
    </source>
</evidence>
<dbReference type="Proteomes" id="UP000266196">
    <property type="component" value="Unassembled WGS sequence"/>
</dbReference>
<dbReference type="EMBL" id="QUTF01016806">
    <property type="protein sequence ID" value="RHZ05829.1"/>
    <property type="molecule type" value="Genomic_DNA"/>
</dbReference>
<evidence type="ECO:0000256" key="2">
    <source>
        <dbReference type="ARBA" id="ARBA00022692"/>
    </source>
</evidence>
<proteinExistence type="predicted"/>
<dbReference type="EMBL" id="QUTA01006727">
    <property type="protein sequence ID" value="RHY09817.1"/>
    <property type="molecule type" value="Genomic_DNA"/>
</dbReference>
<dbReference type="AlphaFoldDB" id="A0A397AW46"/>
<accession>A0A397AW46</accession>
<reference evidence="16 21" key="1">
    <citation type="journal article" date="2018" name="J. Invertebr. Pathol.">
        <title>New genotyping method for the causative agent of crayfish plague (Aphanomyces astaci) based on whole genome data.</title>
        <authorList>
            <person name="Minardi D."/>
            <person name="Studholme D.J."/>
            <person name="van der Giezen M."/>
            <person name="Pretto T."/>
            <person name="Oidtmann B."/>
        </authorList>
    </citation>
    <scope>NUCLEOTIDE SEQUENCE [LARGE SCALE GENOMIC DNA]</scope>
    <source>
        <strain evidence="16 21">KB13</strain>
    </source>
</reference>
<keyword evidence="6 8" id="KW-0472">Membrane</keyword>
<evidence type="ECO:0000256" key="6">
    <source>
        <dbReference type="ARBA" id="ARBA00023136"/>
    </source>
</evidence>
<dbReference type="Proteomes" id="UP000265427">
    <property type="component" value="Unassembled WGS sequence"/>
</dbReference>
<dbReference type="EMBL" id="QUTB01001395">
    <property type="protein sequence ID" value="RHY75876.1"/>
    <property type="molecule type" value="Genomic_DNA"/>
</dbReference>
<dbReference type="CDD" id="cd23995">
    <property type="entry name" value="Seipin_BSCL2_like"/>
    <property type="match status" value="1"/>
</dbReference>
<keyword evidence="5" id="KW-0443">Lipid metabolism</keyword>
<feature type="transmembrane region" description="Helical" evidence="8">
    <location>
        <begin position="51"/>
        <end position="80"/>
    </location>
</feature>
<evidence type="ECO:0000313" key="24">
    <source>
        <dbReference type="Proteomes" id="UP000469452"/>
    </source>
</evidence>
<evidence type="ECO:0000256" key="8">
    <source>
        <dbReference type="SAM" id="Phobius"/>
    </source>
</evidence>
<keyword evidence="3" id="KW-0256">Endoplasmic reticulum</keyword>
<dbReference type="Proteomes" id="UP000286510">
    <property type="component" value="Unassembled WGS sequence"/>
</dbReference>
<evidence type="ECO:0000313" key="17">
    <source>
        <dbReference type="Proteomes" id="UP000265427"/>
    </source>
</evidence>
<dbReference type="EMBL" id="QUTI01011910">
    <property type="protein sequence ID" value="RLO12778.1"/>
    <property type="molecule type" value="Genomic_DNA"/>
</dbReference>
<dbReference type="GO" id="GO:0006629">
    <property type="term" value="P:lipid metabolic process"/>
    <property type="evidence" value="ECO:0007669"/>
    <property type="project" value="UniProtKB-KW"/>
</dbReference>
<feature type="compositionally biased region" description="Acidic residues" evidence="7">
    <location>
        <begin position="319"/>
        <end position="347"/>
    </location>
</feature>
<dbReference type="InterPro" id="IPR009617">
    <property type="entry name" value="Seipin"/>
</dbReference>
<dbReference type="Pfam" id="PF06775">
    <property type="entry name" value="Seipin"/>
    <property type="match status" value="1"/>
</dbReference>
<evidence type="ECO:0000313" key="12">
    <source>
        <dbReference type="EMBL" id="RHY38844.1"/>
    </source>
</evidence>
<feature type="region of interest" description="Disordered" evidence="7">
    <location>
        <begin position="319"/>
        <end position="354"/>
    </location>
</feature>
<dbReference type="GO" id="GO:0005789">
    <property type="term" value="C:endoplasmic reticulum membrane"/>
    <property type="evidence" value="ECO:0007669"/>
    <property type="project" value="UniProtKB-SubCell"/>
</dbReference>
<evidence type="ECO:0000313" key="9">
    <source>
        <dbReference type="EMBL" id="KAF0756256.1"/>
    </source>
</evidence>
<dbReference type="EMBL" id="VJMI01010293">
    <property type="protein sequence ID" value="KAF0756256.1"/>
    <property type="molecule type" value="Genomic_DNA"/>
</dbReference>
<dbReference type="Proteomes" id="UP000275652">
    <property type="component" value="Unassembled WGS sequence"/>
</dbReference>
<dbReference type="PANTHER" id="PTHR21212:SF0">
    <property type="entry name" value="SEIPIN"/>
    <property type="match status" value="1"/>
</dbReference>
<dbReference type="PANTHER" id="PTHR21212">
    <property type="entry name" value="BERNARDINELLI-SEIP CONGENITAL LIPODYSTROPHY 2 HOMOLOG BSCL2 PROTEIN"/>
    <property type="match status" value="1"/>
</dbReference>
<evidence type="ECO:0008006" key="25">
    <source>
        <dbReference type="Google" id="ProtNLM"/>
    </source>
</evidence>
<dbReference type="EMBL" id="QUTC01011337">
    <property type="protein sequence ID" value="RHY38844.1"/>
    <property type="molecule type" value="Genomic_DNA"/>
</dbReference>
<evidence type="ECO:0000313" key="19">
    <source>
        <dbReference type="Proteomes" id="UP000266196"/>
    </source>
</evidence>
<comment type="caution">
    <text evidence="10">The sequence shown here is derived from an EMBL/GenBank/DDBJ whole genome shotgun (WGS) entry which is preliminary data.</text>
</comment>
<evidence type="ECO:0000256" key="1">
    <source>
        <dbReference type="ARBA" id="ARBA00004477"/>
    </source>
</evidence>
<feature type="transmembrane region" description="Helical" evidence="8">
    <location>
        <begin position="284"/>
        <end position="311"/>
    </location>
</feature>
<reference evidence="9 24" key="3">
    <citation type="submission" date="2019-06" db="EMBL/GenBank/DDBJ databases">
        <title>Genomics analysis of Aphanomyces spp. identifies a new class of oomycete effector associated with host adaptation.</title>
        <authorList>
            <person name="Gaulin E."/>
        </authorList>
    </citation>
    <scope>NUCLEOTIDE SEQUENCE [LARGE SCALE GENOMIC DNA]</scope>
    <source>
        <strain evidence="9 24">E</strain>
    </source>
</reference>
<dbReference type="Proteomes" id="UP000266239">
    <property type="component" value="Unassembled WGS sequence"/>
</dbReference>
<evidence type="ECO:0000256" key="5">
    <source>
        <dbReference type="ARBA" id="ARBA00023098"/>
    </source>
</evidence>
<evidence type="ECO:0000313" key="13">
    <source>
        <dbReference type="EMBL" id="RHY75876.1"/>
    </source>
</evidence>
<sequence>MTSRRVVGYVWSVFVAQWPTIASHTEAAVERIRTSELSDAVRDLSSFSLHMLLRFMQLVTALVLLLTSASAIYACVYYLVMPTKILQRPLYFDYGVHSLVLHANEHVHYTHRDNVAASIIHLPTATLDLSTGPNGRDQWTYVDVEDAAPVAALTPGAKYDLVVDLELAQSATNVDIGTFMVRTEVLWNNITTARSARPVFVHPGHWVVDLSARLVWLLPTLVFGRHGHISQSQSILAINGYKDLRHRPLTAVRVELSHPRVQVARASLSIVAQLSGLRYLMYHWFTVTSTLAILNIAGAQVFGCFVLYLYLTFPPVDEPPADDHDDGDNEGDEELLGGLASDDEEEQGSGLCGDFNTQVFTAESTAHLRWPSSQPHGAAKAT</sequence>
<evidence type="ECO:0000313" key="10">
    <source>
        <dbReference type="EMBL" id="RHY09817.1"/>
    </source>
</evidence>
<evidence type="ECO:0000256" key="7">
    <source>
        <dbReference type="SAM" id="MobiDB-lite"/>
    </source>
</evidence>
<dbReference type="GO" id="GO:0140042">
    <property type="term" value="P:lipid droplet formation"/>
    <property type="evidence" value="ECO:0007669"/>
    <property type="project" value="UniProtKB-ARBA"/>
</dbReference>
<evidence type="ECO:0000313" key="23">
    <source>
        <dbReference type="Proteomes" id="UP000286510"/>
    </source>
</evidence>
<comment type="subcellular location">
    <subcellularLocation>
        <location evidence="1">Endoplasmic reticulum membrane</location>
        <topology evidence="1">Multi-pass membrane protein</topology>
    </subcellularLocation>
</comment>
<keyword evidence="4 8" id="KW-1133">Transmembrane helix</keyword>
<evidence type="ECO:0000313" key="18">
    <source>
        <dbReference type="Proteomes" id="UP000265716"/>
    </source>
</evidence>
<gene>
    <name evidence="9" type="ORF">AaE_004712</name>
    <name evidence="10" type="ORF">DYB25_005548</name>
    <name evidence="14" type="ORF">DYB26_005194</name>
    <name evidence="16" type="ORF">DYB28_002195</name>
    <name evidence="15" type="ORF">DYB31_006667</name>
    <name evidence="13" type="ORF">DYB34_001449</name>
    <name evidence="11" type="ORF">DYB36_011767</name>
    <name evidence="12" type="ORF">DYB38_006730</name>
</gene>
<name>A0A397AW46_APHAT</name>
<organism evidence="10 20">
    <name type="scientific">Aphanomyces astaci</name>
    <name type="common">Crayfish plague agent</name>
    <dbReference type="NCBI Taxonomy" id="112090"/>
    <lineage>
        <taxon>Eukaryota</taxon>
        <taxon>Sar</taxon>
        <taxon>Stramenopiles</taxon>
        <taxon>Oomycota</taxon>
        <taxon>Saprolegniomycetes</taxon>
        <taxon>Saprolegniales</taxon>
        <taxon>Verrucalvaceae</taxon>
        <taxon>Aphanomyces</taxon>
    </lineage>
</organism>
<evidence type="ECO:0000313" key="20">
    <source>
        <dbReference type="Proteomes" id="UP000266239"/>
    </source>
</evidence>
<evidence type="ECO:0000313" key="11">
    <source>
        <dbReference type="EMBL" id="RHY22206.1"/>
    </source>
</evidence>
<dbReference type="Proteomes" id="UP000283543">
    <property type="component" value="Unassembled WGS sequence"/>
</dbReference>
<dbReference type="EMBL" id="QUTE01006920">
    <property type="protein sequence ID" value="RHZ31141.1"/>
    <property type="molecule type" value="Genomic_DNA"/>
</dbReference>
<evidence type="ECO:0000313" key="14">
    <source>
        <dbReference type="EMBL" id="RHZ05829.1"/>
    </source>
</evidence>
<dbReference type="Proteomes" id="UP000265716">
    <property type="component" value="Unassembled WGS sequence"/>
</dbReference>
<evidence type="ECO:0000313" key="22">
    <source>
        <dbReference type="Proteomes" id="UP000283543"/>
    </source>
</evidence>
<evidence type="ECO:0000256" key="3">
    <source>
        <dbReference type="ARBA" id="ARBA00022824"/>
    </source>
</evidence>
<dbReference type="EMBL" id="QUSZ01002429">
    <property type="protein sequence ID" value="RHY22206.1"/>
    <property type="molecule type" value="Genomic_DNA"/>
</dbReference>
<evidence type="ECO:0000256" key="4">
    <source>
        <dbReference type="ARBA" id="ARBA00022989"/>
    </source>
</evidence>
<evidence type="ECO:0000313" key="21">
    <source>
        <dbReference type="Proteomes" id="UP000275652"/>
    </source>
</evidence>